<evidence type="ECO:0000313" key="2">
    <source>
        <dbReference type="EMBL" id="EMD36848.1"/>
    </source>
</evidence>
<dbReference type="EMBL" id="KB445797">
    <property type="protein sequence ID" value="EMD36848.1"/>
    <property type="molecule type" value="Genomic_DNA"/>
</dbReference>
<protein>
    <submittedName>
        <fullName evidence="2">Uncharacterized protein</fullName>
    </submittedName>
</protein>
<keyword evidence="3" id="KW-1185">Reference proteome</keyword>
<feature type="non-terminal residue" evidence="2">
    <location>
        <position position="161"/>
    </location>
</feature>
<keyword evidence="1" id="KW-0472">Membrane</keyword>
<evidence type="ECO:0000313" key="3">
    <source>
        <dbReference type="Proteomes" id="UP000016930"/>
    </source>
</evidence>
<keyword evidence="1" id="KW-0812">Transmembrane</keyword>
<proteinExistence type="predicted"/>
<feature type="transmembrane region" description="Helical" evidence="1">
    <location>
        <begin position="101"/>
        <end position="121"/>
    </location>
</feature>
<dbReference type="AlphaFoldDB" id="M2QII8"/>
<gene>
    <name evidence="2" type="ORF">CERSUDRAFT_114772</name>
</gene>
<keyword evidence="1" id="KW-1133">Transmembrane helix</keyword>
<reference evidence="2 3" key="1">
    <citation type="journal article" date="2012" name="Proc. Natl. Acad. Sci. U.S.A.">
        <title>Comparative genomics of Ceriporiopsis subvermispora and Phanerochaete chrysosporium provide insight into selective ligninolysis.</title>
        <authorList>
            <person name="Fernandez-Fueyo E."/>
            <person name="Ruiz-Duenas F.J."/>
            <person name="Ferreira P."/>
            <person name="Floudas D."/>
            <person name="Hibbett D.S."/>
            <person name="Canessa P."/>
            <person name="Larrondo L.F."/>
            <person name="James T.Y."/>
            <person name="Seelenfreund D."/>
            <person name="Lobos S."/>
            <person name="Polanco R."/>
            <person name="Tello M."/>
            <person name="Honda Y."/>
            <person name="Watanabe T."/>
            <person name="Watanabe T."/>
            <person name="Ryu J.S."/>
            <person name="Kubicek C.P."/>
            <person name="Schmoll M."/>
            <person name="Gaskell J."/>
            <person name="Hammel K.E."/>
            <person name="St John F.J."/>
            <person name="Vanden Wymelenberg A."/>
            <person name="Sabat G."/>
            <person name="Splinter BonDurant S."/>
            <person name="Syed K."/>
            <person name="Yadav J.S."/>
            <person name="Doddapaneni H."/>
            <person name="Subramanian V."/>
            <person name="Lavin J.L."/>
            <person name="Oguiza J.A."/>
            <person name="Perez G."/>
            <person name="Pisabarro A.G."/>
            <person name="Ramirez L."/>
            <person name="Santoyo F."/>
            <person name="Master E."/>
            <person name="Coutinho P.M."/>
            <person name="Henrissat B."/>
            <person name="Lombard V."/>
            <person name="Magnuson J.K."/>
            <person name="Kuees U."/>
            <person name="Hori C."/>
            <person name="Igarashi K."/>
            <person name="Samejima M."/>
            <person name="Held B.W."/>
            <person name="Barry K.W."/>
            <person name="LaButti K.M."/>
            <person name="Lapidus A."/>
            <person name="Lindquist E.A."/>
            <person name="Lucas S.M."/>
            <person name="Riley R."/>
            <person name="Salamov A.A."/>
            <person name="Hoffmeister D."/>
            <person name="Schwenk D."/>
            <person name="Hadar Y."/>
            <person name="Yarden O."/>
            <person name="de Vries R.P."/>
            <person name="Wiebenga A."/>
            <person name="Stenlid J."/>
            <person name="Eastwood D."/>
            <person name="Grigoriev I.V."/>
            <person name="Berka R.M."/>
            <person name="Blanchette R.A."/>
            <person name="Kersten P."/>
            <person name="Martinez A.T."/>
            <person name="Vicuna R."/>
            <person name="Cullen D."/>
        </authorList>
    </citation>
    <scope>NUCLEOTIDE SEQUENCE [LARGE SCALE GENOMIC DNA]</scope>
    <source>
        <strain evidence="2 3">B</strain>
    </source>
</reference>
<name>M2QII8_CERS8</name>
<accession>M2QII8</accession>
<sequence length="161" mass="16566">MDWFIKPSNGGFVFSAEPLFSTSWNVQNGFPNQDNPVIEFPLDQVLTNSVWIFNSTNSTSGSATSALITPSTSATIGTPTASSNGTSAATTGGSSTNTATIIGATIGSVIGAILMVLSVCWKMGLFSSSGGGEAKTVANLAISCCNRISEKLNSDDKQKQG</sequence>
<dbReference type="Proteomes" id="UP000016930">
    <property type="component" value="Unassembled WGS sequence"/>
</dbReference>
<organism evidence="2 3">
    <name type="scientific">Ceriporiopsis subvermispora (strain B)</name>
    <name type="common">White-rot fungus</name>
    <name type="synonym">Gelatoporia subvermispora</name>
    <dbReference type="NCBI Taxonomy" id="914234"/>
    <lineage>
        <taxon>Eukaryota</taxon>
        <taxon>Fungi</taxon>
        <taxon>Dikarya</taxon>
        <taxon>Basidiomycota</taxon>
        <taxon>Agaricomycotina</taxon>
        <taxon>Agaricomycetes</taxon>
        <taxon>Polyporales</taxon>
        <taxon>Gelatoporiaceae</taxon>
        <taxon>Gelatoporia</taxon>
    </lineage>
</organism>
<dbReference type="HOGENOM" id="CLU_1647727_0_0_1"/>
<evidence type="ECO:0000256" key="1">
    <source>
        <dbReference type="SAM" id="Phobius"/>
    </source>
</evidence>